<dbReference type="InterPro" id="IPR042070">
    <property type="entry name" value="PucR_C-HTH_sf"/>
</dbReference>
<proteinExistence type="inferred from homology"/>
<dbReference type="InterPro" id="IPR025736">
    <property type="entry name" value="PucR_C-HTH_dom"/>
</dbReference>
<protein>
    <submittedName>
        <fullName evidence="5">CdaR family transcriptional regulator</fullName>
    </submittedName>
</protein>
<feature type="domain" description="Putative sugar diacid recognition" evidence="2">
    <location>
        <begin position="3"/>
        <end position="136"/>
    </location>
</feature>
<dbReference type="Gene3D" id="1.10.10.2840">
    <property type="entry name" value="PucR C-terminal helix-turn-helix domain"/>
    <property type="match status" value="1"/>
</dbReference>
<dbReference type="RefSeq" id="WP_382400353.1">
    <property type="nucleotide sequence ID" value="NZ_JBHTNH010000023.1"/>
</dbReference>
<feature type="domain" description="CdaR GGDEF-like" evidence="4">
    <location>
        <begin position="143"/>
        <end position="251"/>
    </location>
</feature>
<organism evidence="5 6">
    <name type="scientific">Lentibacillus salinarum</name>
    <dbReference type="NCBI Taxonomy" id="446820"/>
    <lineage>
        <taxon>Bacteria</taxon>
        <taxon>Bacillati</taxon>
        <taxon>Bacillota</taxon>
        <taxon>Bacilli</taxon>
        <taxon>Bacillales</taxon>
        <taxon>Bacillaceae</taxon>
        <taxon>Lentibacillus</taxon>
    </lineage>
</organism>
<feature type="domain" description="PucR C-terminal helix-turn-helix" evidence="3">
    <location>
        <begin position="297"/>
        <end position="351"/>
    </location>
</feature>
<dbReference type="Proteomes" id="UP001597178">
    <property type="component" value="Unassembled WGS sequence"/>
</dbReference>
<evidence type="ECO:0000313" key="6">
    <source>
        <dbReference type="Proteomes" id="UP001597178"/>
    </source>
</evidence>
<dbReference type="InterPro" id="IPR029151">
    <property type="entry name" value="Sensor-like_sf"/>
</dbReference>
<evidence type="ECO:0000259" key="2">
    <source>
        <dbReference type="Pfam" id="PF05651"/>
    </source>
</evidence>
<evidence type="ECO:0000259" key="4">
    <source>
        <dbReference type="Pfam" id="PF17853"/>
    </source>
</evidence>
<dbReference type="PANTHER" id="PTHR33744">
    <property type="entry name" value="CARBOHYDRATE DIACID REGULATOR"/>
    <property type="match status" value="1"/>
</dbReference>
<evidence type="ECO:0000259" key="3">
    <source>
        <dbReference type="Pfam" id="PF13556"/>
    </source>
</evidence>
<evidence type="ECO:0000256" key="1">
    <source>
        <dbReference type="ARBA" id="ARBA00006754"/>
    </source>
</evidence>
<dbReference type="Pfam" id="PF13556">
    <property type="entry name" value="HTH_30"/>
    <property type="match status" value="1"/>
</dbReference>
<sequence length="358" mass="41241">MQITTELGQKIISRLAEYIDVDINIMDLNGKIVASTDKTRISERHTGALEVIKSNDDLILNHENVQAYPGTKPGVNLPIMHQHKITGVVGVSGNPNDILRITGLIRVSVEIVIDQIYIQQQAYYKERQWNNWLHQLLHPSGYDDEKLREEAAYSLKVNTEFHWRVILLKGMDVQTYLNDIRREIAASNIKTLFTLPFLQDELITALDLDFDVIQRLAERLSKLGFLIGVGDIMFGIDGIRQSYQQAKQALQFDGGRNKIIYSEDWEIERLSASISDDVFNHICLEHQHRLETLGGDYLKTVDVYFEMNFSIKETASILHIHRNTLLYRLEQIKDKVGLDPRNFQDAFLLKVVRSRPKI</sequence>
<dbReference type="PANTHER" id="PTHR33744:SF16">
    <property type="entry name" value="CARBOHYDRATE DIACID REGULATOR"/>
    <property type="match status" value="1"/>
</dbReference>
<accession>A0ABW3ZUP4</accession>
<comment type="similarity">
    <text evidence="1">Belongs to the CdaR family.</text>
</comment>
<dbReference type="InterPro" id="IPR051448">
    <property type="entry name" value="CdaR-like_regulators"/>
</dbReference>
<name>A0ABW3ZUP4_9BACI</name>
<comment type="caution">
    <text evidence="5">The sequence shown here is derived from an EMBL/GenBank/DDBJ whole genome shotgun (WGS) entry which is preliminary data.</text>
</comment>
<dbReference type="Pfam" id="PF05651">
    <property type="entry name" value="Diacid_rec"/>
    <property type="match status" value="1"/>
</dbReference>
<dbReference type="InterPro" id="IPR008599">
    <property type="entry name" value="Diacid_rec"/>
</dbReference>
<dbReference type="EMBL" id="JBHTNH010000023">
    <property type="protein sequence ID" value="MFD1362121.1"/>
    <property type="molecule type" value="Genomic_DNA"/>
</dbReference>
<gene>
    <name evidence="5" type="ORF">ACFQ4A_10690</name>
</gene>
<dbReference type="Pfam" id="PF17853">
    <property type="entry name" value="GGDEF_2"/>
    <property type="match status" value="1"/>
</dbReference>
<dbReference type="SUPFAM" id="SSF103190">
    <property type="entry name" value="Sensory domain-like"/>
    <property type="match status" value="1"/>
</dbReference>
<keyword evidence="6" id="KW-1185">Reference proteome</keyword>
<reference evidence="6" key="1">
    <citation type="journal article" date="2019" name="Int. J. Syst. Evol. Microbiol.">
        <title>The Global Catalogue of Microorganisms (GCM) 10K type strain sequencing project: providing services to taxonomists for standard genome sequencing and annotation.</title>
        <authorList>
            <consortium name="The Broad Institute Genomics Platform"/>
            <consortium name="The Broad Institute Genome Sequencing Center for Infectious Disease"/>
            <person name="Wu L."/>
            <person name="Ma J."/>
        </authorList>
    </citation>
    <scope>NUCLEOTIDE SEQUENCE [LARGE SCALE GENOMIC DNA]</scope>
    <source>
        <strain evidence="6">CCUG 54822</strain>
    </source>
</reference>
<dbReference type="InterPro" id="IPR041522">
    <property type="entry name" value="CdaR_GGDEF"/>
</dbReference>
<evidence type="ECO:0000313" key="5">
    <source>
        <dbReference type="EMBL" id="MFD1362121.1"/>
    </source>
</evidence>